<keyword evidence="1" id="KW-0732">Signal</keyword>
<evidence type="ECO:0000313" key="3">
    <source>
        <dbReference type="Proteomes" id="UP000092713"/>
    </source>
</evidence>
<dbReference type="Proteomes" id="UP000092713">
    <property type="component" value="Unassembled WGS sequence"/>
</dbReference>
<dbReference type="AlphaFoldDB" id="A0A1A7CA46"/>
<dbReference type="OrthoDB" id="8553954at2"/>
<protein>
    <submittedName>
        <fullName evidence="2">Integrating conjugative element protein, PFL_4711 family</fullName>
    </submittedName>
</protein>
<feature type="chain" id="PRO_5008355900" evidence="1">
    <location>
        <begin position="26"/>
        <end position="448"/>
    </location>
</feature>
<feature type="signal peptide" evidence="1">
    <location>
        <begin position="1"/>
        <end position="25"/>
    </location>
</feature>
<dbReference type="RefSeq" id="WP_082988701.1">
    <property type="nucleotide sequence ID" value="NZ_LOCQ01000038.1"/>
</dbReference>
<sequence length="448" mass="47451">MNSFCQYRMFIVVVAACAGSTPAMAQTQDVPRSQSQLYYRIGGSAPAGKSPNPNALAVKMGFGLKLNANYTCGKFDVGLSWANLMNGFSSLGTQITGAVKAGISALPLYLLQRAQPGLYELFQTYAKKAEISVNAALDSCEQMEAQIKQGKDPYAKWVGLAKGEGWSGEAGTNGDVVSAKSKVEADNGRKGVTWIGNKVAGGFTQPAIRPVNDIVIAGYNLTMMQPVTASNTANYSTGGTPLGKAFPRPQDAADFAVSVLGDHLIATCDEPSCAQKGVFTAIGLQPKYDAEIPTALNQVKLAISSSSPTYAALAASGAPDVSITTDVVRAIRELPADMQAISSERIAKEIALARTIEKALAVRAVLISGMSLPEVQKHEPAVAIAKEKVDQLTQFIQDLLFESRVRREMVSDTAGSLLQAYQGRRAIAAPLPTQQPADKNIMSNGRVK</sequence>
<keyword evidence="3" id="KW-1185">Reference proteome</keyword>
<evidence type="ECO:0000313" key="2">
    <source>
        <dbReference type="EMBL" id="OBV41188.1"/>
    </source>
</evidence>
<comment type="caution">
    <text evidence="2">The sequence shown here is derived from an EMBL/GenBank/DDBJ whole genome shotgun (WGS) entry which is preliminary data.</text>
</comment>
<accession>A0A1A7CA46</accession>
<dbReference type="InterPro" id="IPR021204">
    <property type="entry name" value="Integr_conj_element_PFL4711"/>
</dbReference>
<dbReference type="PATRIC" id="fig|1747903.4.peg.4865"/>
<dbReference type="NCBIfam" id="TIGR03755">
    <property type="entry name" value="conj_TIGR03755"/>
    <property type="match status" value="1"/>
</dbReference>
<name>A0A1A7CA46_9BURK</name>
<evidence type="ECO:0000256" key="1">
    <source>
        <dbReference type="SAM" id="SignalP"/>
    </source>
</evidence>
<gene>
    <name evidence="2" type="ORF">ASR47_102545</name>
</gene>
<organism evidence="2 3">
    <name type="scientific">Janthinobacterium psychrotolerans</name>
    <dbReference type="NCBI Taxonomy" id="1747903"/>
    <lineage>
        <taxon>Bacteria</taxon>
        <taxon>Pseudomonadati</taxon>
        <taxon>Pseudomonadota</taxon>
        <taxon>Betaproteobacteria</taxon>
        <taxon>Burkholderiales</taxon>
        <taxon>Oxalobacteraceae</taxon>
        <taxon>Janthinobacterium</taxon>
    </lineage>
</organism>
<dbReference type="EMBL" id="LOCQ01000038">
    <property type="protein sequence ID" value="OBV41188.1"/>
    <property type="molecule type" value="Genomic_DNA"/>
</dbReference>
<proteinExistence type="predicted"/>
<dbReference type="STRING" id="1747903.ASR47_102545"/>
<reference evidence="2 3" key="1">
    <citation type="submission" date="2016-04" db="EMBL/GenBank/DDBJ databases">
        <title>Draft genome sequence of Janthinobacterium psychrotolerans sp. nov., isolated from freshwater sediments in Denmark.</title>
        <authorList>
            <person name="Gong X."/>
            <person name="Skrivergaard S."/>
            <person name="Korsgaard B.S."/>
            <person name="Schreiber L."/>
            <person name="Marshall I.P."/>
            <person name="Finster K."/>
            <person name="Schramm A."/>
        </authorList>
    </citation>
    <scope>NUCLEOTIDE SEQUENCE [LARGE SCALE GENOMIC DNA]</scope>
    <source>
        <strain evidence="2 3">S3-2</strain>
    </source>
</reference>